<dbReference type="InterPro" id="IPR006059">
    <property type="entry name" value="SBP"/>
</dbReference>
<feature type="chain" id="PRO_5047453826" evidence="1">
    <location>
        <begin position="19"/>
        <end position="439"/>
    </location>
</feature>
<proteinExistence type="predicted"/>
<evidence type="ECO:0000313" key="3">
    <source>
        <dbReference type="Proteomes" id="UP001232445"/>
    </source>
</evidence>
<accession>A0ABU0CQI9</accession>
<comment type="caution">
    <text evidence="2">The sequence shown here is derived from an EMBL/GenBank/DDBJ whole genome shotgun (WGS) entry which is preliminary data.</text>
</comment>
<keyword evidence="2" id="KW-0813">Transport</keyword>
<dbReference type="RefSeq" id="WP_307337405.1">
    <property type="nucleotide sequence ID" value="NZ_JAUSUQ010000004.1"/>
</dbReference>
<dbReference type="PROSITE" id="PS51257">
    <property type="entry name" value="PROKAR_LIPOPROTEIN"/>
    <property type="match status" value="1"/>
</dbReference>
<protein>
    <submittedName>
        <fullName evidence="2">Multiple sugar transport system substrate-binding protein</fullName>
    </submittedName>
</protein>
<organism evidence="2 3">
    <name type="scientific">Caldalkalibacillus uzonensis</name>
    <dbReference type="NCBI Taxonomy" id="353224"/>
    <lineage>
        <taxon>Bacteria</taxon>
        <taxon>Bacillati</taxon>
        <taxon>Bacillota</taxon>
        <taxon>Bacilli</taxon>
        <taxon>Bacillales</taxon>
        <taxon>Bacillaceae</taxon>
        <taxon>Caldalkalibacillus</taxon>
    </lineage>
</organism>
<dbReference type="Pfam" id="PF13416">
    <property type="entry name" value="SBP_bac_8"/>
    <property type="match status" value="1"/>
</dbReference>
<dbReference type="Gene3D" id="3.40.190.10">
    <property type="entry name" value="Periplasmic binding protein-like II"/>
    <property type="match status" value="2"/>
</dbReference>
<evidence type="ECO:0000313" key="2">
    <source>
        <dbReference type="EMBL" id="MDQ0338678.1"/>
    </source>
</evidence>
<evidence type="ECO:0000256" key="1">
    <source>
        <dbReference type="SAM" id="SignalP"/>
    </source>
</evidence>
<dbReference type="PANTHER" id="PTHR43649">
    <property type="entry name" value="ARABINOSE-BINDING PROTEIN-RELATED"/>
    <property type="match status" value="1"/>
</dbReference>
<keyword evidence="3" id="KW-1185">Reference proteome</keyword>
<dbReference type="InterPro" id="IPR050490">
    <property type="entry name" value="Bact_solute-bd_prot1"/>
</dbReference>
<dbReference type="PANTHER" id="PTHR43649:SF12">
    <property type="entry name" value="DIACETYLCHITOBIOSE BINDING PROTEIN DASA"/>
    <property type="match status" value="1"/>
</dbReference>
<dbReference type="SUPFAM" id="SSF53850">
    <property type="entry name" value="Periplasmic binding protein-like II"/>
    <property type="match status" value="1"/>
</dbReference>
<gene>
    <name evidence="2" type="ORF">J2S00_001464</name>
</gene>
<reference evidence="2 3" key="1">
    <citation type="submission" date="2023-07" db="EMBL/GenBank/DDBJ databases">
        <title>Genomic Encyclopedia of Type Strains, Phase IV (KMG-IV): sequencing the most valuable type-strain genomes for metagenomic binning, comparative biology and taxonomic classification.</title>
        <authorList>
            <person name="Goeker M."/>
        </authorList>
    </citation>
    <scope>NUCLEOTIDE SEQUENCE [LARGE SCALE GENOMIC DNA]</scope>
    <source>
        <strain evidence="2 3">DSM 17740</strain>
    </source>
</reference>
<keyword evidence="1" id="KW-0732">Signal</keyword>
<dbReference type="Proteomes" id="UP001232445">
    <property type="component" value="Unassembled WGS sequence"/>
</dbReference>
<sequence length="439" mass="48837">MRRWKMLLALMLGLVVIAGCGNNGTVEETDEVEENEKATGEVIEIEWLAHPAYSLQSPGPERVEYLQNQIDAFEAEHGNVKIKPDVLSSNISEAMARLMEQAAQGRAPAIAQIDSYILPRFYDYLQPLDPLFEQAGLDIEDFFPFAQDIMRGPDGQIYGIQFTTDTRVLYYRTDVVDSPPATWDELFALSEQLKADGYEAFLFPGGRGEGTIVTSVLPFFWAQGGSLVDDQDQPAFGTGENREYMLNVLTFLHDMVQKGYSPQRLANYGSEGDLNSEVASGNVAMFIGGNWQVNQLAEILSEDDMAKWAVAPLPQREAGQQATTAGGWAWGIFTDDPVKQELAFDFLMRTFVGDEGMASWCTLGGYLPTRHSVYEHEAYEGNEFTDIFREHLAEFARMRPAATVYPEISTQLQIAVSDIVSGNKSPEEALEEAWNAVAK</sequence>
<keyword evidence="2" id="KW-0762">Sugar transport</keyword>
<feature type="signal peptide" evidence="1">
    <location>
        <begin position="1"/>
        <end position="18"/>
    </location>
</feature>
<name>A0ABU0CQI9_9BACI</name>
<dbReference type="EMBL" id="JAUSUQ010000004">
    <property type="protein sequence ID" value="MDQ0338678.1"/>
    <property type="molecule type" value="Genomic_DNA"/>
</dbReference>